<comment type="caution">
    <text evidence="1">The sequence shown here is derived from an EMBL/GenBank/DDBJ whole genome shotgun (WGS) entry which is preliminary data.</text>
</comment>
<name>A0A9D4AW14_9SAUR</name>
<dbReference type="EMBL" id="JAHDVG010000474">
    <property type="protein sequence ID" value="KAH1178467.1"/>
    <property type="molecule type" value="Genomic_DNA"/>
</dbReference>
<protein>
    <submittedName>
        <fullName evidence="1">Uncharacterized protein</fullName>
    </submittedName>
</protein>
<organism evidence="1 2">
    <name type="scientific">Mauremys mutica</name>
    <name type="common">yellowpond turtle</name>
    <dbReference type="NCBI Taxonomy" id="74926"/>
    <lineage>
        <taxon>Eukaryota</taxon>
        <taxon>Metazoa</taxon>
        <taxon>Chordata</taxon>
        <taxon>Craniata</taxon>
        <taxon>Vertebrata</taxon>
        <taxon>Euteleostomi</taxon>
        <taxon>Archelosauria</taxon>
        <taxon>Testudinata</taxon>
        <taxon>Testudines</taxon>
        <taxon>Cryptodira</taxon>
        <taxon>Durocryptodira</taxon>
        <taxon>Testudinoidea</taxon>
        <taxon>Geoemydidae</taxon>
        <taxon>Geoemydinae</taxon>
        <taxon>Mauremys</taxon>
    </lineage>
</organism>
<keyword evidence="2" id="KW-1185">Reference proteome</keyword>
<dbReference type="AlphaFoldDB" id="A0A9D4AW14"/>
<reference evidence="1" key="1">
    <citation type="submission" date="2021-09" db="EMBL/GenBank/DDBJ databases">
        <title>The genome of Mauremys mutica provides insights into the evolution of semi-aquatic lifestyle.</title>
        <authorList>
            <person name="Gong S."/>
            <person name="Gao Y."/>
        </authorList>
    </citation>
    <scope>NUCLEOTIDE SEQUENCE</scope>
    <source>
        <strain evidence="1">MM-2020</strain>
        <tissue evidence="1">Muscle</tissue>
    </source>
</reference>
<proteinExistence type="predicted"/>
<gene>
    <name evidence="1" type="ORF">KIL84_012169</name>
</gene>
<evidence type="ECO:0000313" key="1">
    <source>
        <dbReference type="EMBL" id="KAH1178467.1"/>
    </source>
</evidence>
<accession>A0A9D4AW14</accession>
<feature type="non-terminal residue" evidence="1">
    <location>
        <position position="1"/>
    </location>
</feature>
<evidence type="ECO:0000313" key="2">
    <source>
        <dbReference type="Proteomes" id="UP000827986"/>
    </source>
</evidence>
<sequence length="66" mass="7216">TFQKIFRRMAASLGIQVGLVMENTHKLTDTLHPAVVEMVALPINGALMQPAKTLWQSPSSIAPMAR</sequence>
<dbReference type="Proteomes" id="UP000827986">
    <property type="component" value="Unassembled WGS sequence"/>
</dbReference>